<feature type="compositionally biased region" description="Basic and acidic residues" evidence="1">
    <location>
        <begin position="19"/>
        <end position="29"/>
    </location>
</feature>
<proteinExistence type="predicted"/>
<evidence type="ECO:0000259" key="2">
    <source>
        <dbReference type="Pfam" id="PF01593"/>
    </source>
</evidence>
<dbReference type="InterPro" id="IPR002937">
    <property type="entry name" value="Amino_oxidase"/>
</dbReference>
<dbReference type="InterPro" id="IPR050281">
    <property type="entry name" value="Flavin_monoamine_oxidase"/>
</dbReference>
<dbReference type="InterPro" id="IPR036188">
    <property type="entry name" value="FAD/NAD-bd_sf"/>
</dbReference>
<sequence>MERRAYRSTSTHGLNTDGSPDRAQLDLQRRSRPAFFLAHPDSGYSSPTSADAPAPPPAAAMTALIRRAAPGAGRRPRVCVVGAGVAGLRCADVLVRAGLRVTVLEARGRVGGRSTGLMVTVGAGSGPNWIHGTEDNPILDLAKETGTITHAWDGRQCIYDQQGAPLSEKEATDASETIWSIIGDGMEFSKQNSASIPASKSLLEYVNEKTQALYNNNEEYGHLDEAAREKKRNLLHKIAEMWGAFVGSPVERQSLRFFWLEECIDGENLFVAGTYKKILERIAKPALEGAEMRFGQHVRAVETVADEDGNADGAVRVHLADGHSEVFDEVVMTTPLGWLKRNKDTAFIPPLPNRLASAIDSIGYGCLDKYYITFPTAFWNTSSSSATSSSPDPTSARQTVPNTTATTAPVHQPPQGTTSTPHHPGFTQWTAPLYADATNPFGWNQECVNMAALPAGTAHPTLLFYTFGPTSQHLAAILAADAKRDPSATPHSPSAAATAELLRFFVPYYTRLPGFDHANPAHQPASVLTTAWTNDELAGCGSYCNFQTGLERGDEDVEVLRRGLPERRVWLAGEHTASFLALGTVTGAYWSGEGVGRGIAWAYGVGGEEGEGKGE</sequence>
<dbReference type="PANTHER" id="PTHR10742">
    <property type="entry name" value="FLAVIN MONOAMINE OXIDASE"/>
    <property type="match status" value="1"/>
</dbReference>
<organism evidence="3 4">
    <name type="scientific">Neofusicoccum ribis</name>
    <dbReference type="NCBI Taxonomy" id="45134"/>
    <lineage>
        <taxon>Eukaryota</taxon>
        <taxon>Fungi</taxon>
        <taxon>Dikarya</taxon>
        <taxon>Ascomycota</taxon>
        <taxon>Pezizomycotina</taxon>
        <taxon>Dothideomycetes</taxon>
        <taxon>Dothideomycetes incertae sedis</taxon>
        <taxon>Botryosphaeriales</taxon>
        <taxon>Botryosphaeriaceae</taxon>
        <taxon>Neofusicoccum</taxon>
    </lineage>
</organism>
<dbReference type="SUPFAM" id="SSF54373">
    <property type="entry name" value="FAD-linked reductases, C-terminal domain"/>
    <property type="match status" value="1"/>
</dbReference>
<reference evidence="3 4" key="1">
    <citation type="submission" date="2024-02" db="EMBL/GenBank/DDBJ databases">
        <title>De novo assembly and annotation of 12 fungi associated with fruit tree decline syndrome in Ontario, Canada.</title>
        <authorList>
            <person name="Sulman M."/>
            <person name="Ellouze W."/>
            <person name="Ilyukhin E."/>
        </authorList>
    </citation>
    <scope>NUCLEOTIDE SEQUENCE [LARGE SCALE GENOMIC DNA]</scope>
    <source>
        <strain evidence="3 4">M1-105</strain>
    </source>
</reference>
<feature type="compositionally biased region" description="Low complexity" evidence="1">
    <location>
        <begin position="383"/>
        <end position="410"/>
    </location>
</feature>
<evidence type="ECO:0000313" key="3">
    <source>
        <dbReference type="EMBL" id="KAL1630496.1"/>
    </source>
</evidence>
<dbReference type="Proteomes" id="UP001521116">
    <property type="component" value="Unassembled WGS sequence"/>
</dbReference>
<name>A0ABR3SVA6_9PEZI</name>
<feature type="region of interest" description="Disordered" evidence="1">
    <location>
        <begin position="1"/>
        <end position="57"/>
    </location>
</feature>
<evidence type="ECO:0000313" key="4">
    <source>
        <dbReference type="Proteomes" id="UP001521116"/>
    </source>
</evidence>
<gene>
    <name evidence="3" type="ORF">SLS56_004896</name>
</gene>
<feature type="compositionally biased region" description="Polar residues" evidence="1">
    <location>
        <begin position="7"/>
        <end position="18"/>
    </location>
</feature>
<dbReference type="Gene3D" id="3.50.50.60">
    <property type="entry name" value="FAD/NAD(P)-binding domain"/>
    <property type="match status" value="1"/>
</dbReference>
<feature type="region of interest" description="Disordered" evidence="1">
    <location>
        <begin position="383"/>
        <end position="425"/>
    </location>
</feature>
<dbReference type="PANTHER" id="PTHR10742:SF414">
    <property type="entry name" value="CONTAINING AMINE OXIDASE, PUTATIVE (AFU_ORTHOLOGUE AFUA_3G12150)-RELATED"/>
    <property type="match status" value="1"/>
</dbReference>
<keyword evidence="4" id="KW-1185">Reference proteome</keyword>
<feature type="domain" description="Amine oxidase" evidence="2">
    <location>
        <begin position="500"/>
        <end position="593"/>
    </location>
</feature>
<comment type="caution">
    <text evidence="3">The sequence shown here is derived from an EMBL/GenBank/DDBJ whole genome shotgun (WGS) entry which is preliminary data.</text>
</comment>
<dbReference type="Pfam" id="PF01593">
    <property type="entry name" value="Amino_oxidase"/>
    <property type="match status" value="2"/>
</dbReference>
<evidence type="ECO:0000256" key="1">
    <source>
        <dbReference type="SAM" id="MobiDB-lite"/>
    </source>
</evidence>
<dbReference type="SUPFAM" id="SSF51905">
    <property type="entry name" value="FAD/NAD(P)-binding domain"/>
    <property type="match status" value="1"/>
</dbReference>
<dbReference type="Gene3D" id="3.90.660.10">
    <property type="match status" value="1"/>
</dbReference>
<protein>
    <recommendedName>
        <fullName evidence="2">Amine oxidase domain-containing protein</fullName>
    </recommendedName>
</protein>
<feature type="domain" description="Amine oxidase" evidence="2">
    <location>
        <begin position="85"/>
        <end position="396"/>
    </location>
</feature>
<dbReference type="EMBL" id="JAJVDC020000046">
    <property type="protein sequence ID" value="KAL1630496.1"/>
    <property type="molecule type" value="Genomic_DNA"/>
</dbReference>
<accession>A0ABR3SVA6</accession>
<dbReference type="PRINTS" id="PR00419">
    <property type="entry name" value="ADXRDTASE"/>
</dbReference>